<dbReference type="Gene3D" id="2.40.160.130">
    <property type="entry name" value="Capsule assembly protein Wzi"/>
    <property type="match status" value="1"/>
</dbReference>
<organism evidence="2 3">
    <name type="scientific">Pseudoalteromonas aurantia 208</name>
    <dbReference type="NCBI Taxonomy" id="1314867"/>
    <lineage>
        <taxon>Bacteria</taxon>
        <taxon>Pseudomonadati</taxon>
        <taxon>Pseudomonadota</taxon>
        <taxon>Gammaproteobacteria</taxon>
        <taxon>Alteromonadales</taxon>
        <taxon>Pseudoalteromonadaceae</taxon>
        <taxon>Pseudoalteromonas</taxon>
    </lineage>
</organism>
<dbReference type="Proteomes" id="UP000615755">
    <property type="component" value="Unassembled WGS sequence"/>
</dbReference>
<protein>
    <recommendedName>
        <fullName evidence="4">Capsule assembly Wzi family protein</fullName>
    </recommendedName>
</protein>
<evidence type="ECO:0000313" key="2">
    <source>
        <dbReference type="EMBL" id="MBE0366283.1"/>
    </source>
</evidence>
<keyword evidence="3" id="KW-1185">Reference proteome</keyword>
<dbReference type="EMBL" id="AQGV01000009">
    <property type="protein sequence ID" value="MBE0366283.1"/>
    <property type="molecule type" value="Genomic_DNA"/>
</dbReference>
<evidence type="ECO:0008006" key="4">
    <source>
        <dbReference type="Google" id="ProtNLM"/>
    </source>
</evidence>
<accession>A0ABR9E5K9</accession>
<evidence type="ECO:0000313" key="3">
    <source>
        <dbReference type="Proteomes" id="UP000615755"/>
    </source>
</evidence>
<feature type="signal peptide" evidence="1">
    <location>
        <begin position="1"/>
        <end position="20"/>
    </location>
</feature>
<keyword evidence="1" id="KW-0732">Signal</keyword>
<name>A0ABR9E5K9_9GAMM</name>
<proteinExistence type="predicted"/>
<reference evidence="2 3" key="1">
    <citation type="submission" date="2015-03" db="EMBL/GenBank/DDBJ databases">
        <title>Genome sequence of Pseudoalteromonas aurantia.</title>
        <authorList>
            <person name="Xie B.-B."/>
            <person name="Rong J.-C."/>
            <person name="Qin Q.-L."/>
            <person name="Zhang Y.-Z."/>
        </authorList>
    </citation>
    <scope>NUCLEOTIDE SEQUENCE [LARGE SCALE GENOMIC DNA]</scope>
    <source>
        <strain evidence="2 3">208</strain>
    </source>
</reference>
<dbReference type="InterPro" id="IPR038636">
    <property type="entry name" value="Wzi_sf"/>
</dbReference>
<evidence type="ECO:0000256" key="1">
    <source>
        <dbReference type="SAM" id="SignalP"/>
    </source>
</evidence>
<dbReference type="InterPro" id="IPR026950">
    <property type="entry name" value="Caps_assemb_Wzi"/>
</dbReference>
<comment type="caution">
    <text evidence="2">The sequence shown here is derived from an EMBL/GenBank/DDBJ whole genome shotgun (WGS) entry which is preliminary data.</text>
</comment>
<gene>
    <name evidence="2" type="ORF">PAUR_a3256</name>
</gene>
<sequence>MKHLPLTLAVCLLTSTHTIASPWITSDESALKHSLDLLASHGVINRPINQYPLLWQGIVQDLSRVDESTLSPQAHFALQHVKHALQQAKRAQHSSIKAYFDDDPSLNNGFGSRQAAQSGINTYSIITGTNVSAKIQVNYADKAIDEKKINHYGSHLAILYGNWSLSAERLNYWWGPANDNAMMLSNNAAPMKAVRLSRANSDYDGPRFLSFIGPWQVTAIAAKQKPLLSQKHTGDFWGIRLSTTPISGLELAFSSTSSDFIFSGPSNLKDTDKTTTQRRLTSFDFKYSTLIANRALSFYGEVMGDNDKGLAPKNSMHTFGAETFFSNAHYRAKAYIEYSDSTTDCKAQQASFQCNFAEPSQGSDYKKRDQWLGAAIGPQAKSITLAADYYQMSGIGAYAKLKHIEFEHIKTKRTLLEVGYQHDLLGGLGKISTSVWQDKDENKNGNDDVNSAVKLSWEFQF</sequence>
<dbReference type="RefSeq" id="WP_192505850.1">
    <property type="nucleotide sequence ID" value="NZ_AQGV01000009.1"/>
</dbReference>
<dbReference type="Pfam" id="PF14052">
    <property type="entry name" value="Caps_assemb_Wzi"/>
    <property type="match status" value="1"/>
</dbReference>
<feature type="chain" id="PRO_5047288594" description="Capsule assembly Wzi family protein" evidence="1">
    <location>
        <begin position="21"/>
        <end position="461"/>
    </location>
</feature>